<dbReference type="EnsemblPlants" id="Kaladp0094s0019.1.v1.1">
    <property type="protein sequence ID" value="Kaladp0094s0019.1.v1.1"/>
    <property type="gene ID" value="Kaladp0094s0019.v1.1"/>
</dbReference>
<dbReference type="CDD" id="cd00590">
    <property type="entry name" value="RRM_SF"/>
    <property type="match status" value="1"/>
</dbReference>
<dbReference type="InterPro" id="IPR002075">
    <property type="entry name" value="NTF2_dom"/>
</dbReference>
<proteinExistence type="predicted"/>
<dbReference type="GO" id="GO:0003729">
    <property type="term" value="F:mRNA binding"/>
    <property type="evidence" value="ECO:0007669"/>
    <property type="project" value="TreeGrafter"/>
</dbReference>
<dbReference type="InterPro" id="IPR018222">
    <property type="entry name" value="Nuclear_transport_factor_2_euk"/>
</dbReference>
<feature type="region of interest" description="Disordered" evidence="3">
    <location>
        <begin position="380"/>
        <end position="469"/>
    </location>
</feature>
<evidence type="ECO:0000256" key="1">
    <source>
        <dbReference type="ARBA" id="ARBA00022884"/>
    </source>
</evidence>
<dbReference type="PROSITE" id="PS50177">
    <property type="entry name" value="NTF2_DOMAIN"/>
    <property type="match status" value="1"/>
</dbReference>
<dbReference type="SMART" id="SM00360">
    <property type="entry name" value="RRM"/>
    <property type="match status" value="1"/>
</dbReference>
<dbReference type="GO" id="GO:1990904">
    <property type="term" value="C:ribonucleoprotein complex"/>
    <property type="evidence" value="ECO:0007669"/>
    <property type="project" value="TreeGrafter"/>
</dbReference>
<keyword evidence="1 2" id="KW-0694">RNA-binding</keyword>
<evidence type="ECO:0000256" key="3">
    <source>
        <dbReference type="SAM" id="MobiDB-lite"/>
    </source>
</evidence>
<dbReference type="PANTHER" id="PTHR10693">
    <property type="entry name" value="RAS GTPASE-ACTIVATING PROTEIN-BINDING PROTEIN"/>
    <property type="match status" value="1"/>
</dbReference>
<dbReference type="Proteomes" id="UP000594263">
    <property type="component" value="Unplaced"/>
</dbReference>
<feature type="compositionally biased region" description="Gly residues" evidence="3">
    <location>
        <begin position="390"/>
        <end position="405"/>
    </location>
</feature>
<dbReference type="InterPro" id="IPR012677">
    <property type="entry name" value="Nucleotide-bd_a/b_plait_sf"/>
</dbReference>
<dbReference type="AlphaFoldDB" id="A0A7N0V0V5"/>
<dbReference type="SUPFAM" id="SSF54928">
    <property type="entry name" value="RNA-binding domain, RBD"/>
    <property type="match status" value="1"/>
</dbReference>
<feature type="compositionally biased region" description="Polar residues" evidence="3">
    <location>
        <begin position="288"/>
        <end position="302"/>
    </location>
</feature>
<dbReference type="InterPro" id="IPR039539">
    <property type="entry name" value="Ras_GTPase_bind_prot"/>
</dbReference>
<dbReference type="OMA" id="ENKVTTQ"/>
<name>A0A7N0V0V5_KALFE</name>
<evidence type="ECO:0000313" key="7">
    <source>
        <dbReference type="Proteomes" id="UP000594263"/>
    </source>
</evidence>
<dbReference type="CDD" id="cd00780">
    <property type="entry name" value="NTF2"/>
    <property type="match status" value="1"/>
</dbReference>
<evidence type="ECO:0000313" key="6">
    <source>
        <dbReference type="EnsemblPlants" id="Kaladp0094s0019.1.v1.1"/>
    </source>
</evidence>
<dbReference type="Gramene" id="Kaladp0094s0019.1.v1.1">
    <property type="protein sequence ID" value="Kaladp0094s0019.1.v1.1"/>
    <property type="gene ID" value="Kaladp0094s0019.v1.1"/>
</dbReference>
<feature type="domain" description="NTF2" evidence="5">
    <location>
        <begin position="17"/>
        <end position="133"/>
    </location>
</feature>
<dbReference type="SUPFAM" id="SSF54427">
    <property type="entry name" value="NTF2-like"/>
    <property type="match status" value="1"/>
</dbReference>
<protein>
    <submittedName>
        <fullName evidence="6">Uncharacterized protein</fullName>
    </submittedName>
</protein>
<evidence type="ECO:0000256" key="2">
    <source>
        <dbReference type="PROSITE-ProRule" id="PRU00176"/>
    </source>
</evidence>
<dbReference type="InterPro" id="IPR032710">
    <property type="entry name" value="NTF2-like_dom_sf"/>
</dbReference>
<keyword evidence="7" id="KW-1185">Reference proteome</keyword>
<reference evidence="6" key="1">
    <citation type="submission" date="2021-01" db="UniProtKB">
        <authorList>
            <consortium name="EnsemblPlants"/>
        </authorList>
    </citation>
    <scope>IDENTIFICATION</scope>
</reference>
<feature type="compositionally biased region" description="Gly residues" evidence="3">
    <location>
        <begin position="431"/>
        <end position="447"/>
    </location>
</feature>
<sequence>MATQDPSAVPAHSAQVVGNAFVEQYYQVLHQSPAHVFKFYQDLSFLSRPDSKGNMTTVTTMQAINDKILSLNYEECTVEIETADAQDSFNGGVIVLVTGCLTEKGSLRRKFTQMFFLAPQEPGYFVLNDVFRYVEEMKPQEPHSVSEKSINGSVMPAAAEPYPEPAHVPDHHTLEPIPYEEDRTNVAEVHEHSVDEEAPSFEKDIVDPPLTEANPTEAHVVVDSAPAVQGDAPKISYASIVCTQVKVMKAPSKSTPVYVPTNVAKVPASVADRQPPGSVKPAPPQEASVPNNESALENNSTPEEAEGHSIYVRNLPLSATVEQLQDEFKRFGPIKRDGIQVRSNKGFCFGFVEFELQSSVHSALEASPIIIGDRKAVVEEKRTTTRVGSNGRGGRPNSSGRGGYRGESFRGRGSYGGGRGYGRSDFRNPGEFGGRSRGPGGRSGGRDGYQWVNQSEAASRGGRGGGNPA</sequence>
<feature type="region of interest" description="Disordered" evidence="3">
    <location>
        <begin position="269"/>
        <end position="305"/>
    </location>
</feature>
<dbReference type="Pfam" id="PF02136">
    <property type="entry name" value="NTF2"/>
    <property type="match status" value="1"/>
</dbReference>
<feature type="domain" description="RRM" evidence="4">
    <location>
        <begin position="308"/>
        <end position="383"/>
    </location>
</feature>
<dbReference type="InterPro" id="IPR035979">
    <property type="entry name" value="RBD_domain_sf"/>
</dbReference>
<dbReference type="Gene3D" id="3.30.70.330">
    <property type="match status" value="1"/>
</dbReference>
<dbReference type="FunFam" id="3.10.450.50:FF:000003">
    <property type="entry name" value="Nuclear transport factor 2 family protein"/>
    <property type="match status" value="1"/>
</dbReference>
<dbReference type="Gene3D" id="3.10.450.50">
    <property type="match status" value="1"/>
</dbReference>
<dbReference type="PROSITE" id="PS50102">
    <property type="entry name" value="RRM"/>
    <property type="match status" value="1"/>
</dbReference>
<dbReference type="InterPro" id="IPR000504">
    <property type="entry name" value="RRM_dom"/>
</dbReference>
<dbReference type="GO" id="GO:0005829">
    <property type="term" value="C:cytosol"/>
    <property type="evidence" value="ECO:0007669"/>
    <property type="project" value="TreeGrafter"/>
</dbReference>
<evidence type="ECO:0000259" key="5">
    <source>
        <dbReference type="PROSITE" id="PS50177"/>
    </source>
</evidence>
<evidence type="ECO:0000259" key="4">
    <source>
        <dbReference type="PROSITE" id="PS50102"/>
    </source>
</evidence>
<accession>A0A7N0V0V5</accession>
<dbReference type="PANTHER" id="PTHR10693:SF75">
    <property type="entry name" value="NUCLEAR TRANSPORT FACTOR 2"/>
    <property type="match status" value="1"/>
</dbReference>
<organism evidence="6 7">
    <name type="scientific">Kalanchoe fedtschenkoi</name>
    <name type="common">Lavender scallops</name>
    <name type="synonym">South American air plant</name>
    <dbReference type="NCBI Taxonomy" id="63787"/>
    <lineage>
        <taxon>Eukaryota</taxon>
        <taxon>Viridiplantae</taxon>
        <taxon>Streptophyta</taxon>
        <taxon>Embryophyta</taxon>
        <taxon>Tracheophyta</taxon>
        <taxon>Spermatophyta</taxon>
        <taxon>Magnoliopsida</taxon>
        <taxon>eudicotyledons</taxon>
        <taxon>Gunneridae</taxon>
        <taxon>Pentapetalae</taxon>
        <taxon>Saxifragales</taxon>
        <taxon>Crassulaceae</taxon>
        <taxon>Kalanchoe</taxon>
    </lineage>
</organism>
<dbReference type="Pfam" id="PF00076">
    <property type="entry name" value="RRM_1"/>
    <property type="match status" value="1"/>
</dbReference>